<dbReference type="InterPro" id="IPR000073">
    <property type="entry name" value="AB_hydrolase_1"/>
</dbReference>
<dbReference type="InterPro" id="IPR050266">
    <property type="entry name" value="AB_hydrolase_sf"/>
</dbReference>
<dbReference type="DNASU" id="3193998"/>
<dbReference type="PANTHER" id="PTHR43798">
    <property type="entry name" value="MONOACYLGLYCEROL LIPASE"/>
    <property type="match status" value="1"/>
</dbReference>
<dbReference type="Pfam" id="PF12697">
    <property type="entry name" value="Abhydrolase_6"/>
    <property type="match status" value="1"/>
</dbReference>
<accession>Q5LV25</accession>
<dbReference type="EMBL" id="CP000031">
    <property type="protein sequence ID" value="AAV94182.2"/>
    <property type="molecule type" value="Genomic_DNA"/>
</dbReference>
<dbReference type="InterPro" id="IPR029058">
    <property type="entry name" value="AB_hydrolase_fold"/>
</dbReference>
<dbReference type="GO" id="GO:0016020">
    <property type="term" value="C:membrane"/>
    <property type="evidence" value="ECO:0007669"/>
    <property type="project" value="TreeGrafter"/>
</dbReference>
<name>Q5LV25_RUEPO</name>
<dbReference type="eggNOG" id="COG0596">
    <property type="taxonomic scope" value="Bacteria"/>
</dbReference>
<keyword evidence="3" id="KW-1185">Reference proteome</keyword>
<dbReference type="HOGENOM" id="CLU_1068947_0_0_5"/>
<dbReference type="PANTHER" id="PTHR43798:SF33">
    <property type="entry name" value="HYDROLASE, PUTATIVE (AFU_ORTHOLOGUE AFUA_2G14860)-RELATED"/>
    <property type="match status" value="1"/>
</dbReference>
<feature type="domain" description="AB hydrolase-1" evidence="1">
    <location>
        <begin position="15"/>
        <end position="240"/>
    </location>
</feature>
<reference evidence="2 3" key="2">
    <citation type="journal article" date="2014" name="Stand. Genomic Sci.">
        <title>An updated genome annotation for the model marine bacterium Ruegeria pomeroyi DSS-3.</title>
        <authorList>
            <person name="Rivers A.R."/>
            <person name="Smith C.B."/>
            <person name="Moran M.A."/>
        </authorList>
    </citation>
    <scope>GENOME REANNOTATION</scope>
    <source>
        <strain evidence="3">ATCC 700808 / DSM 15171 / DSS-3</strain>
    </source>
</reference>
<dbReference type="SUPFAM" id="SSF53474">
    <property type="entry name" value="alpha/beta-Hydrolases"/>
    <property type="match status" value="1"/>
</dbReference>
<dbReference type="Proteomes" id="UP000001023">
    <property type="component" value="Chromosome"/>
</dbReference>
<dbReference type="KEGG" id="sil:SPO0877"/>
<evidence type="ECO:0000259" key="1">
    <source>
        <dbReference type="Pfam" id="PF12697"/>
    </source>
</evidence>
<evidence type="ECO:0000313" key="2">
    <source>
        <dbReference type="EMBL" id="AAV94182.2"/>
    </source>
</evidence>
<proteinExistence type="predicted"/>
<protein>
    <recommendedName>
        <fullName evidence="1">AB hydrolase-1 domain-containing protein</fullName>
    </recommendedName>
</protein>
<reference evidence="2 3" key="1">
    <citation type="journal article" date="2004" name="Nature">
        <title>Genome sequence of Silicibacter pomeroyi reveals adaptations to the marine environment.</title>
        <authorList>
            <person name="Moran M.A."/>
            <person name="Buchan A."/>
            <person name="Gonzalez J.M."/>
            <person name="Heidelberg J.F."/>
            <person name="Whitman W.B."/>
            <person name="Kiene R.P."/>
            <person name="Henriksen J.R."/>
            <person name="King G.M."/>
            <person name="Belas R."/>
            <person name="Fuqua C."/>
            <person name="Brinkac L."/>
            <person name="Lewis M."/>
            <person name="Johri S."/>
            <person name="Weaver B."/>
            <person name="Pai G."/>
            <person name="Eisen J.A."/>
            <person name="Rahe E."/>
            <person name="Sheldon W.M."/>
            <person name="Ye W."/>
            <person name="Miller T.R."/>
            <person name="Carlton J."/>
            <person name="Rasko D.A."/>
            <person name="Paulsen I.T."/>
            <person name="Ren Q."/>
            <person name="Daugherty S.C."/>
            <person name="Deboy R.T."/>
            <person name="Dodson R.J."/>
            <person name="Durkin A.S."/>
            <person name="Madupu R."/>
            <person name="Nelson W.C."/>
            <person name="Sullivan S.A."/>
            <person name="Rosovitz M.J."/>
            <person name="Haft D.H."/>
            <person name="Selengut J."/>
            <person name="Ward N."/>
        </authorList>
    </citation>
    <scope>NUCLEOTIDE SEQUENCE [LARGE SCALE GENOMIC DNA]</scope>
    <source>
        <strain evidence="3">ATCC 700808 / DSM 15171 / DSS-3</strain>
    </source>
</reference>
<evidence type="ECO:0000313" key="3">
    <source>
        <dbReference type="Proteomes" id="UP000001023"/>
    </source>
</evidence>
<gene>
    <name evidence="2" type="ordered locus">SPO0877</name>
</gene>
<dbReference type="PaxDb" id="246200-SPO0877"/>
<organism evidence="2 3">
    <name type="scientific">Ruegeria pomeroyi (strain ATCC 700808 / DSM 15171 / DSS-3)</name>
    <name type="common">Silicibacter pomeroyi</name>
    <dbReference type="NCBI Taxonomy" id="246200"/>
    <lineage>
        <taxon>Bacteria</taxon>
        <taxon>Pseudomonadati</taxon>
        <taxon>Pseudomonadota</taxon>
        <taxon>Alphaproteobacteria</taxon>
        <taxon>Rhodobacterales</taxon>
        <taxon>Roseobacteraceae</taxon>
        <taxon>Ruegeria</taxon>
    </lineage>
</organism>
<dbReference type="STRING" id="246200.SPO0877"/>
<sequence length="256" mass="27948">MQQDVRQYGDMPSRVVVLHGGPGGAGEVEPLARELGNRGHAVLEPFQTCQTVGGQVDELSSHIERFCAPPVTVIGWSWGAWLGCLLAAQRGMLVRRLILVGSGPFEESYASAIRTTKNSRLTKDQRKEISQLRPTEGDPAEVARFIALSDIADTYARDTSQQPFVAFDGAIHAAVWAEAVDMRRNGALLEAVCAIRCPVVAIHGDYDPRPSEGVQIPLRAALPSADFVQLERCGHKPWQETFAKADFYRALEAAIV</sequence>
<dbReference type="Gene3D" id="3.40.50.1820">
    <property type="entry name" value="alpha/beta hydrolase"/>
    <property type="match status" value="1"/>
</dbReference>
<dbReference type="AlphaFoldDB" id="Q5LV25"/>